<name>A0A2B7IXS1_CUTAC</name>
<dbReference type="GeneID" id="92857427"/>
<dbReference type="AlphaFoldDB" id="A0A2B7IXS1"/>
<reference evidence="1 2" key="1">
    <citation type="submission" date="2017-02" db="EMBL/GenBank/DDBJ databases">
        <title>Prevalence of linear plasmids in Cutibacterium acnes isolates obtained from cancerous prostatic tissue.</title>
        <authorList>
            <person name="Davidsson S."/>
            <person name="Bruggemann H."/>
        </authorList>
    </citation>
    <scope>NUCLEOTIDE SEQUENCE [LARGE SCALE GENOMIC DNA]</scope>
    <source>
        <strain evidence="1 2">11-78</strain>
    </source>
</reference>
<organism evidence="1 2">
    <name type="scientific">Cutibacterium acnes</name>
    <name type="common">Propionibacterium acnes</name>
    <dbReference type="NCBI Taxonomy" id="1747"/>
    <lineage>
        <taxon>Bacteria</taxon>
        <taxon>Bacillati</taxon>
        <taxon>Actinomycetota</taxon>
        <taxon>Actinomycetes</taxon>
        <taxon>Propionibacteriales</taxon>
        <taxon>Propionibacteriaceae</taxon>
        <taxon>Cutibacterium</taxon>
    </lineage>
</organism>
<evidence type="ECO:0000313" key="1">
    <source>
        <dbReference type="EMBL" id="PGF33091.1"/>
    </source>
</evidence>
<protein>
    <submittedName>
        <fullName evidence="1">Uncharacterized protein</fullName>
    </submittedName>
</protein>
<dbReference type="OrthoDB" id="9797178at2"/>
<proteinExistence type="predicted"/>
<gene>
    <name evidence="1" type="ORF">B1B09_09150</name>
</gene>
<dbReference type="EMBL" id="MVCE01000004">
    <property type="protein sequence ID" value="PGF33091.1"/>
    <property type="molecule type" value="Genomic_DNA"/>
</dbReference>
<sequence length="83" mass="8499">MTTTGGDNFPAFMGMELQLGSLESASERLIESSLFAFSPTDVDRRSINPPTQGNGATAALAMPDDGRITVVSDTSGIGTSSGS</sequence>
<dbReference type="RefSeq" id="WP_002519322.1">
    <property type="nucleotide sequence ID" value="NZ_AP019664.1"/>
</dbReference>
<evidence type="ECO:0000313" key="2">
    <source>
        <dbReference type="Proteomes" id="UP000226191"/>
    </source>
</evidence>
<comment type="caution">
    <text evidence="1">The sequence shown here is derived from an EMBL/GenBank/DDBJ whole genome shotgun (WGS) entry which is preliminary data.</text>
</comment>
<accession>A0A2B7IXS1</accession>
<dbReference type="Proteomes" id="UP000226191">
    <property type="component" value="Unassembled WGS sequence"/>
</dbReference>